<dbReference type="AlphaFoldDB" id="A0A5Y7Y0P7"/>
<protein>
    <submittedName>
        <fullName evidence="1">Uncharacterized protein</fullName>
    </submittedName>
</protein>
<dbReference type="EMBL" id="AAGZKN010000011">
    <property type="protein sequence ID" value="EBT6386142.1"/>
    <property type="molecule type" value="Genomic_DNA"/>
</dbReference>
<reference evidence="1" key="1">
    <citation type="submission" date="2018-07" db="EMBL/GenBank/DDBJ databases">
        <authorList>
            <consortium name="PulseNet: The National Subtyping Network for Foodborne Disease Surveillance"/>
            <person name="Tarr C.L."/>
            <person name="Trees E."/>
            <person name="Katz L.S."/>
            <person name="Carleton-Romer H.A."/>
            <person name="Stroika S."/>
            <person name="Kucerova Z."/>
            <person name="Roache K.F."/>
            <person name="Sabol A.L."/>
            <person name="Besser J."/>
            <person name="Gerner-Smidt P."/>
        </authorList>
    </citation>
    <scope>NUCLEOTIDE SEQUENCE</scope>
    <source>
        <strain evidence="1">PNUSAS021879</strain>
    </source>
</reference>
<organism evidence="1">
    <name type="scientific">Salmonella enterica</name>
    <name type="common">Salmonella choleraesuis</name>
    <dbReference type="NCBI Taxonomy" id="28901"/>
    <lineage>
        <taxon>Bacteria</taxon>
        <taxon>Pseudomonadati</taxon>
        <taxon>Pseudomonadota</taxon>
        <taxon>Gammaproteobacteria</taxon>
        <taxon>Enterobacterales</taxon>
        <taxon>Enterobacteriaceae</taxon>
        <taxon>Salmonella</taxon>
    </lineage>
</organism>
<comment type="caution">
    <text evidence="1">The sequence shown here is derived from an EMBL/GenBank/DDBJ whole genome shotgun (WGS) entry which is preliminary data.</text>
</comment>
<sequence>MSNKENMQNDFLQAMNEKLKSELLDILPEDHKAVKVIQSAPYGQITSEMIDIVINTLTPLMLRKLKAEITSWLDDELAYLDCQWNERYATAQKQRLFRVLSGEGR</sequence>
<proteinExistence type="predicted"/>
<evidence type="ECO:0000313" key="1">
    <source>
        <dbReference type="EMBL" id="EBT6386142.1"/>
    </source>
</evidence>
<accession>A0A5Y7Y0P7</accession>
<gene>
    <name evidence="1" type="ORF">CN851_18500</name>
</gene>
<name>A0A5Y7Y0P7_SALER</name>